<feature type="chain" id="PRO_5016263179" evidence="1">
    <location>
        <begin position="32"/>
        <end position="176"/>
    </location>
</feature>
<sequence>MRPRKRDIMWMRITVMTGMCAAFLNSGAATAMPENMTVDRLLAICEAPDLQAAMVQGDKLGWQRLTDAETEEWRTHFVGYNGGSVEAVGWRRKSAGQTDSLSFWVAVGPNGHKACTYSTARPAGLLDALSARLGAPDTLNEEDVLEMISAYWKQGAVEYSFTQIGSSATIAVGPSR</sequence>
<evidence type="ECO:0000313" key="2">
    <source>
        <dbReference type="EMBL" id="ASK41074.1"/>
    </source>
</evidence>
<protein>
    <submittedName>
        <fullName evidence="2">Uncharacterized protein</fullName>
    </submittedName>
</protein>
<organism evidence="2">
    <name type="scientific">Rhizobium rhizogenes</name>
    <name type="common">Agrobacterium rhizogenes</name>
    <dbReference type="NCBI Taxonomy" id="359"/>
    <lineage>
        <taxon>Bacteria</taxon>
        <taxon>Pseudomonadati</taxon>
        <taxon>Pseudomonadota</taxon>
        <taxon>Alphaproteobacteria</taxon>
        <taxon>Hyphomicrobiales</taxon>
        <taxon>Rhizobiaceae</taxon>
        <taxon>Rhizobium/Agrobacterium group</taxon>
        <taxon>Rhizobium</taxon>
    </lineage>
</organism>
<accession>A0A2Z2PCG3</accession>
<keyword evidence="1" id="KW-0732">Signal</keyword>
<dbReference type="AlphaFoldDB" id="A0A2Z2PCG3"/>
<keyword evidence="2" id="KW-0614">Plasmid</keyword>
<dbReference type="EMBL" id="KY000027">
    <property type="protein sequence ID" value="ASK41074.1"/>
    <property type="molecule type" value="Genomic_DNA"/>
</dbReference>
<name>A0A2Z2PCG3_RHIRH</name>
<proteinExistence type="predicted"/>
<reference evidence="2" key="1">
    <citation type="submission" date="2016-10" db="EMBL/GenBank/DDBJ databases">
        <title>Agrobacterium Ti plasmids: Classification based on T-DNA and Vir regions organization.</title>
        <authorList>
            <person name="Nabi N."/>
            <person name="Vial L."/>
            <person name="Ben Hafsa A."/>
            <person name="Chapulliot D."/>
            <person name="Berard A."/>
            <person name="Chauveau A."/>
            <person name="Le Paslier M.-C."/>
            <person name="Harzallah Skhiri F."/>
            <person name="Brunel D."/>
            <person name="Nesme X."/>
            <person name="Chaouachi M."/>
        </authorList>
    </citation>
    <scope>NUCLEOTIDE SEQUENCE</scope>
    <source>
        <strain evidence="2">CFBP2692</strain>
        <plasmid evidence="2">pTi_CFBP2692</plasmid>
    </source>
</reference>
<feature type="signal peptide" evidence="1">
    <location>
        <begin position="1"/>
        <end position="31"/>
    </location>
</feature>
<evidence type="ECO:0000256" key="1">
    <source>
        <dbReference type="SAM" id="SignalP"/>
    </source>
</evidence>
<geneLocation type="plasmid" evidence="2">
    <name>pTi_CFBP2692</name>
</geneLocation>